<proteinExistence type="predicted"/>
<dbReference type="AlphaFoldDB" id="A0A9P7JTW8"/>
<name>A0A9P7JTW8_9AGAM</name>
<dbReference type="Proteomes" id="UP000823399">
    <property type="component" value="Unassembled WGS sequence"/>
</dbReference>
<evidence type="ECO:0000256" key="1">
    <source>
        <dbReference type="SAM" id="MobiDB-lite"/>
    </source>
</evidence>
<organism evidence="2 3">
    <name type="scientific">Suillus discolor</name>
    <dbReference type="NCBI Taxonomy" id="1912936"/>
    <lineage>
        <taxon>Eukaryota</taxon>
        <taxon>Fungi</taxon>
        <taxon>Dikarya</taxon>
        <taxon>Basidiomycota</taxon>
        <taxon>Agaricomycotina</taxon>
        <taxon>Agaricomycetes</taxon>
        <taxon>Agaricomycetidae</taxon>
        <taxon>Boletales</taxon>
        <taxon>Suillineae</taxon>
        <taxon>Suillaceae</taxon>
        <taxon>Suillus</taxon>
    </lineage>
</organism>
<reference evidence="2" key="1">
    <citation type="journal article" date="2020" name="New Phytol.">
        <title>Comparative genomics reveals dynamic genome evolution in host specialist ectomycorrhizal fungi.</title>
        <authorList>
            <person name="Lofgren L.A."/>
            <person name="Nguyen N.H."/>
            <person name="Vilgalys R."/>
            <person name="Ruytinx J."/>
            <person name="Liao H.L."/>
            <person name="Branco S."/>
            <person name="Kuo A."/>
            <person name="LaButti K."/>
            <person name="Lipzen A."/>
            <person name="Andreopoulos W."/>
            <person name="Pangilinan J."/>
            <person name="Riley R."/>
            <person name="Hundley H."/>
            <person name="Na H."/>
            <person name="Barry K."/>
            <person name="Grigoriev I.V."/>
            <person name="Stajich J.E."/>
            <person name="Kennedy P.G."/>
        </authorList>
    </citation>
    <scope>NUCLEOTIDE SEQUENCE</scope>
    <source>
        <strain evidence="2">FC423</strain>
    </source>
</reference>
<keyword evidence="3" id="KW-1185">Reference proteome</keyword>
<evidence type="ECO:0000313" key="3">
    <source>
        <dbReference type="Proteomes" id="UP000823399"/>
    </source>
</evidence>
<protein>
    <submittedName>
        <fullName evidence="2">Uncharacterized protein</fullName>
    </submittedName>
</protein>
<feature type="compositionally biased region" description="Polar residues" evidence="1">
    <location>
        <begin position="163"/>
        <end position="193"/>
    </location>
</feature>
<comment type="caution">
    <text evidence="2">The sequence shown here is derived from an EMBL/GenBank/DDBJ whole genome shotgun (WGS) entry which is preliminary data.</text>
</comment>
<accession>A0A9P7JTW8</accession>
<dbReference type="GeneID" id="64699700"/>
<evidence type="ECO:0000313" key="2">
    <source>
        <dbReference type="EMBL" id="KAG2108062.1"/>
    </source>
</evidence>
<gene>
    <name evidence="2" type="ORF">F5147DRAFT_696538</name>
</gene>
<sequence length="193" mass="21198">MDSLHPNSSANAFLARLFSLLRRFLPVNDETTELPQPSRPLAVHLHALLARLSLLIHRFSPESDAPNELQQPSGLHVFPVRSTRVPGSPFLTFSPISTQYRRRSRTSSNNAFEFISRWKVHQPAITFATPKSSSCCRRGCSAGQAEFGCCSGPNFRKAKRAYEQQTKSHAQAQASSSGTQPAHASTLATPSVP</sequence>
<feature type="region of interest" description="Disordered" evidence="1">
    <location>
        <begin position="161"/>
        <end position="193"/>
    </location>
</feature>
<feature type="non-terminal residue" evidence="2">
    <location>
        <position position="193"/>
    </location>
</feature>
<dbReference type="RefSeq" id="XP_041292660.1">
    <property type="nucleotide sequence ID" value="XM_041437441.1"/>
</dbReference>
<dbReference type="EMBL" id="JABBWM010000029">
    <property type="protein sequence ID" value="KAG2108062.1"/>
    <property type="molecule type" value="Genomic_DNA"/>
</dbReference>